<dbReference type="PROSITE" id="PS50600">
    <property type="entry name" value="ULP_PROTEASE"/>
    <property type="match status" value="1"/>
</dbReference>
<feature type="region of interest" description="Disordered" evidence="4">
    <location>
        <begin position="345"/>
        <end position="381"/>
    </location>
</feature>
<evidence type="ECO:0000256" key="1">
    <source>
        <dbReference type="ARBA" id="ARBA00005234"/>
    </source>
</evidence>
<sequence>MEFNFGGSGARFTRQEFGLINGLYRREQPTTRPAPSTRISDTYFGGSKKVTNEVIIRAFHTANCNDDDSNVDDRLKLALLFFLETVVLSKAHKSTAEPNHMEMVDDLKFFNSYPWGTSSFNVTIRSLHAAFEHRCSKTSNNSHTYNIIGFPMPFMYDVIGMLEPTEDEQAFVSSIAWPVKESRYPGPPIVQDKTLSPNGHNNTCTTAIREKKRKKTKVAIEGSKKARRIGIPVFTSPLSRKSPFVCRDRSSADSSHRRKSHDIPKLSSIVQKLSHLEDEITGLRGQVTQLNTKVFSIEDRLSHIEDMITRVETKECAVYDKIPGLETMLSKILGLLQEACPTVQVDDASQRPHNSDREQPDLDDVHGAYDDDGHKANFDDATGYATNDVRIDKSEDVEKQSNKDVRGDSTLVDKQLLFSPILSPLPLQSTPLMVNTKADLEASVEVLTYVSPSKVAKGKRKRRAAHYITSTYDVASLHRSMRLTFPQGTQKFDPFSSVRDCIIQQYKQFMESSGKPKIYIDSIKAGKKFFQLLEKDAAWIEDSHIEILTYLFRQRADKYPSIFDRCTLLLDCRLGILLPLNKDNKHWLLGAINLKSRHVQLYDPKKWGYTEDFYINYFEPRICQMLPYLLRCVQFFKVWMDISNSLKPFKVSLADCPQQKIDGDCGIFVLKYMEYLSAGRDMDFTSNDISFFRMKFTLKERRAPDVATEISGSIVVSDNIQFRPCQAPDISPEVKPDDIGFQTTFNLGHVRRLTLLLKSLAPDKAPNVGPDICGSIILKISLSQALVYVIDVKPEDIGFDNSKDLVGGGS</sequence>
<dbReference type="InterPro" id="IPR038765">
    <property type="entry name" value="Papain-like_cys_pep_sf"/>
</dbReference>
<evidence type="ECO:0000313" key="6">
    <source>
        <dbReference type="EMBL" id="KAF3455938.1"/>
    </source>
</evidence>
<evidence type="ECO:0000256" key="2">
    <source>
        <dbReference type="ARBA" id="ARBA00022670"/>
    </source>
</evidence>
<evidence type="ECO:0000313" key="7">
    <source>
        <dbReference type="Proteomes" id="UP000796880"/>
    </source>
</evidence>
<dbReference type="Pfam" id="PF02902">
    <property type="entry name" value="Peptidase_C48"/>
    <property type="match status" value="1"/>
</dbReference>
<evidence type="ECO:0000256" key="4">
    <source>
        <dbReference type="SAM" id="MobiDB-lite"/>
    </source>
</evidence>
<dbReference type="SUPFAM" id="SSF54001">
    <property type="entry name" value="Cysteine proteinases"/>
    <property type="match status" value="1"/>
</dbReference>
<name>A0A8K0HQX3_9ROSA</name>
<dbReference type="Gene3D" id="1.20.5.1070">
    <property type="entry name" value="Head and neck region of the ectodomain of NDV fusion glycoprotein"/>
    <property type="match status" value="1"/>
</dbReference>
<reference evidence="6" key="1">
    <citation type="submission" date="2020-03" db="EMBL/GenBank/DDBJ databases">
        <title>A high-quality chromosome-level genome assembly of a woody plant with both climbing and erect habits, Rhamnella rubrinervis.</title>
        <authorList>
            <person name="Lu Z."/>
            <person name="Yang Y."/>
            <person name="Zhu X."/>
            <person name="Sun Y."/>
        </authorList>
    </citation>
    <scope>NUCLEOTIDE SEQUENCE</scope>
    <source>
        <strain evidence="6">BYM</strain>
        <tissue evidence="6">Leaf</tissue>
    </source>
</reference>
<evidence type="ECO:0000259" key="5">
    <source>
        <dbReference type="PROSITE" id="PS50600"/>
    </source>
</evidence>
<accession>A0A8K0HQX3</accession>
<organism evidence="6 7">
    <name type="scientific">Rhamnella rubrinervis</name>
    <dbReference type="NCBI Taxonomy" id="2594499"/>
    <lineage>
        <taxon>Eukaryota</taxon>
        <taxon>Viridiplantae</taxon>
        <taxon>Streptophyta</taxon>
        <taxon>Embryophyta</taxon>
        <taxon>Tracheophyta</taxon>
        <taxon>Spermatophyta</taxon>
        <taxon>Magnoliopsida</taxon>
        <taxon>eudicotyledons</taxon>
        <taxon>Gunneridae</taxon>
        <taxon>Pentapetalae</taxon>
        <taxon>rosids</taxon>
        <taxon>fabids</taxon>
        <taxon>Rosales</taxon>
        <taxon>Rhamnaceae</taxon>
        <taxon>rhamnoid group</taxon>
        <taxon>Rhamneae</taxon>
        <taxon>Rhamnella</taxon>
    </lineage>
</organism>
<dbReference type="InterPro" id="IPR015410">
    <property type="entry name" value="DUF1985"/>
</dbReference>
<feature type="compositionally biased region" description="Basic and acidic residues" evidence="4">
    <location>
        <begin position="246"/>
        <end position="255"/>
    </location>
</feature>
<dbReference type="PANTHER" id="PTHR48449">
    <property type="entry name" value="DUF1985 DOMAIN-CONTAINING PROTEIN"/>
    <property type="match status" value="1"/>
</dbReference>
<feature type="domain" description="Ubiquitin-like protease family profile" evidence="5">
    <location>
        <begin position="467"/>
        <end position="676"/>
    </location>
</feature>
<proteinExistence type="inferred from homology"/>
<dbReference type="GO" id="GO:0006508">
    <property type="term" value="P:proteolysis"/>
    <property type="evidence" value="ECO:0007669"/>
    <property type="project" value="UniProtKB-KW"/>
</dbReference>
<dbReference type="InterPro" id="IPR003653">
    <property type="entry name" value="Peptidase_C48_C"/>
</dbReference>
<dbReference type="PANTHER" id="PTHR48449:SF1">
    <property type="entry name" value="DUF1985 DOMAIN-CONTAINING PROTEIN"/>
    <property type="match status" value="1"/>
</dbReference>
<keyword evidence="2" id="KW-0645">Protease</keyword>
<protein>
    <recommendedName>
        <fullName evidence="5">Ubiquitin-like protease family profile domain-containing protein</fullName>
    </recommendedName>
</protein>
<dbReference type="GO" id="GO:0008234">
    <property type="term" value="F:cysteine-type peptidase activity"/>
    <property type="evidence" value="ECO:0007669"/>
    <property type="project" value="InterPro"/>
</dbReference>
<dbReference type="OrthoDB" id="1251866at2759"/>
<comment type="caution">
    <text evidence="6">The sequence shown here is derived from an EMBL/GenBank/DDBJ whole genome shotgun (WGS) entry which is preliminary data.</text>
</comment>
<comment type="similarity">
    <text evidence="1">Belongs to the peptidase C48 family.</text>
</comment>
<dbReference type="EMBL" id="VOIH02000001">
    <property type="protein sequence ID" value="KAF3455938.1"/>
    <property type="molecule type" value="Genomic_DNA"/>
</dbReference>
<feature type="compositionally biased region" description="Basic and acidic residues" evidence="4">
    <location>
        <begin position="348"/>
        <end position="378"/>
    </location>
</feature>
<evidence type="ECO:0000256" key="3">
    <source>
        <dbReference type="ARBA" id="ARBA00022801"/>
    </source>
</evidence>
<feature type="region of interest" description="Disordered" evidence="4">
    <location>
        <begin position="242"/>
        <end position="262"/>
    </location>
</feature>
<keyword evidence="7" id="KW-1185">Reference proteome</keyword>
<dbReference type="Proteomes" id="UP000796880">
    <property type="component" value="Unassembled WGS sequence"/>
</dbReference>
<dbReference type="Pfam" id="PF09331">
    <property type="entry name" value="DUF1985"/>
    <property type="match status" value="1"/>
</dbReference>
<dbReference type="AlphaFoldDB" id="A0A8K0HQX3"/>
<gene>
    <name evidence="6" type="ORF">FNV43_RR00581</name>
</gene>
<dbReference type="Gene3D" id="3.40.395.10">
    <property type="entry name" value="Adenoviral Proteinase, Chain A"/>
    <property type="match status" value="1"/>
</dbReference>
<keyword evidence="3" id="KW-0378">Hydrolase</keyword>